<evidence type="ECO:0000256" key="1">
    <source>
        <dbReference type="SAM" id="SignalP"/>
    </source>
</evidence>
<comment type="caution">
    <text evidence="2">The sequence shown here is derived from an EMBL/GenBank/DDBJ whole genome shotgun (WGS) entry which is preliminary data.</text>
</comment>
<dbReference type="InterPro" id="IPR007410">
    <property type="entry name" value="LpqE-like"/>
</dbReference>
<accession>A0ABT2BKE8</accession>
<gene>
    <name evidence="2" type="ORF">NX773_12300</name>
</gene>
<dbReference type="Gene3D" id="2.60.40.1890">
    <property type="entry name" value="PCu(A)C copper chaperone"/>
    <property type="match status" value="1"/>
</dbReference>
<name>A0ABT2BKE8_9BURK</name>
<dbReference type="EMBL" id="JANUGV010000002">
    <property type="protein sequence ID" value="MCS0608947.1"/>
    <property type="molecule type" value="Genomic_DNA"/>
</dbReference>
<dbReference type="Pfam" id="PF04314">
    <property type="entry name" value="PCuAC"/>
    <property type="match status" value="1"/>
</dbReference>
<dbReference type="SUPFAM" id="SSF110087">
    <property type="entry name" value="DR1885-like metal-binding protein"/>
    <property type="match status" value="1"/>
</dbReference>
<evidence type="ECO:0000313" key="2">
    <source>
        <dbReference type="EMBL" id="MCS0608947.1"/>
    </source>
</evidence>
<dbReference type="InterPro" id="IPR036182">
    <property type="entry name" value="PCuAC_sf"/>
</dbReference>
<keyword evidence="1" id="KW-0732">Signal</keyword>
<dbReference type="Proteomes" id="UP001205861">
    <property type="component" value="Unassembled WGS sequence"/>
</dbReference>
<dbReference type="RefSeq" id="WP_258856598.1">
    <property type="nucleotide sequence ID" value="NZ_JANUGV010000002.1"/>
</dbReference>
<keyword evidence="3" id="KW-1185">Reference proteome</keyword>
<evidence type="ECO:0000313" key="3">
    <source>
        <dbReference type="Proteomes" id="UP001205861"/>
    </source>
</evidence>
<proteinExistence type="predicted"/>
<protein>
    <submittedName>
        <fullName evidence="2">Copper chaperone PCu(A)C</fullName>
    </submittedName>
</protein>
<dbReference type="PANTHER" id="PTHR36302:SF1">
    <property type="entry name" value="COPPER CHAPERONE PCU(A)C"/>
    <property type="match status" value="1"/>
</dbReference>
<dbReference type="InterPro" id="IPR058248">
    <property type="entry name" value="Lxx211020-like"/>
</dbReference>
<sequence length="147" mass="15730">MKKTLLALAASVLYSSAALAQVSVSDAWIRATVPQQKSAGAFMRVRSSAPAKLVAVRTPAAANAEIHEMQMQGQTMRMHAVESLVLPAGQEVELRPGGYHVMLFGLKQQLKEGDSVPLTLVVEGAANKRQEVQVSVAVKPIAYQPPK</sequence>
<organism evidence="2 3">
    <name type="scientific">Massilia solisilvae</name>
    <dbReference type="NCBI Taxonomy" id="1811225"/>
    <lineage>
        <taxon>Bacteria</taxon>
        <taxon>Pseudomonadati</taxon>
        <taxon>Pseudomonadota</taxon>
        <taxon>Betaproteobacteria</taxon>
        <taxon>Burkholderiales</taxon>
        <taxon>Oxalobacteraceae</taxon>
        <taxon>Telluria group</taxon>
        <taxon>Massilia</taxon>
    </lineage>
</organism>
<dbReference type="PANTHER" id="PTHR36302">
    <property type="entry name" value="BLR7088 PROTEIN"/>
    <property type="match status" value="1"/>
</dbReference>
<reference evidence="2 3" key="1">
    <citation type="submission" date="2022-08" db="EMBL/GenBank/DDBJ databases">
        <title>Reclassification of Massilia species as members of the genera Telluria, Duganella, Pseudoduganella, Mokoshia gen. nov. and Zemynaea gen. nov. using orthogonal and non-orthogonal genome-based approaches.</title>
        <authorList>
            <person name="Bowman J.P."/>
        </authorList>
    </citation>
    <scope>NUCLEOTIDE SEQUENCE [LARGE SCALE GENOMIC DNA]</scope>
    <source>
        <strain evidence="2 3">JCM 31607</strain>
    </source>
</reference>
<feature type="chain" id="PRO_5045681239" evidence="1">
    <location>
        <begin position="21"/>
        <end position="147"/>
    </location>
</feature>
<feature type="signal peptide" evidence="1">
    <location>
        <begin position="1"/>
        <end position="20"/>
    </location>
</feature>